<reference evidence="3" key="1">
    <citation type="submission" date="2019-06" db="EMBL/GenBank/DDBJ databases">
        <authorList>
            <person name="Broberg M."/>
        </authorList>
    </citation>
    <scope>NUCLEOTIDE SEQUENCE [LARGE SCALE GENOMIC DNA]</scope>
</reference>
<dbReference type="AlphaFoldDB" id="A0A9N9YAN3"/>
<evidence type="ECO:0000313" key="3">
    <source>
        <dbReference type="Proteomes" id="UP000754883"/>
    </source>
</evidence>
<accession>A0A9N9YAN3</accession>
<sequence>MGFRFVHLEVHMAWIPPPQDPENLLSLVQSWLLSGAVEPNHGSVLALHLGRHLQKQRGELLPSDTTGVPIASPKPLIARGKGSTAIAHRSSHQGPVPAIGRL</sequence>
<protein>
    <submittedName>
        <fullName evidence="2">Uncharacterized protein</fullName>
    </submittedName>
</protein>
<proteinExistence type="predicted"/>
<feature type="region of interest" description="Disordered" evidence="1">
    <location>
        <begin position="79"/>
        <end position="102"/>
    </location>
</feature>
<dbReference type="EMBL" id="CABFNO020001553">
    <property type="protein sequence ID" value="CAG9999051.1"/>
    <property type="molecule type" value="Genomic_DNA"/>
</dbReference>
<keyword evidence="3" id="KW-1185">Reference proteome</keyword>
<reference evidence="2 3" key="2">
    <citation type="submission" date="2021-10" db="EMBL/GenBank/DDBJ databases">
        <authorList>
            <person name="Piombo E."/>
        </authorList>
    </citation>
    <scope>NUCLEOTIDE SEQUENCE [LARGE SCALE GENOMIC DNA]</scope>
</reference>
<evidence type="ECO:0000313" key="2">
    <source>
        <dbReference type="EMBL" id="CAG9999051.1"/>
    </source>
</evidence>
<gene>
    <name evidence="2" type="ORF">CBYS24578_00002247</name>
</gene>
<organism evidence="2 3">
    <name type="scientific">Clonostachys byssicola</name>
    <dbReference type="NCBI Taxonomy" id="160290"/>
    <lineage>
        <taxon>Eukaryota</taxon>
        <taxon>Fungi</taxon>
        <taxon>Dikarya</taxon>
        <taxon>Ascomycota</taxon>
        <taxon>Pezizomycotina</taxon>
        <taxon>Sordariomycetes</taxon>
        <taxon>Hypocreomycetidae</taxon>
        <taxon>Hypocreales</taxon>
        <taxon>Bionectriaceae</taxon>
        <taxon>Clonostachys</taxon>
    </lineage>
</organism>
<comment type="caution">
    <text evidence="2">The sequence shown here is derived from an EMBL/GenBank/DDBJ whole genome shotgun (WGS) entry which is preliminary data.</text>
</comment>
<name>A0A9N9YAN3_9HYPO</name>
<dbReference type="OrthoDB" id="10300132at2759"/>
<dbReference type="Proteomes" id="UP000754883">
    <property type="component" value="Unassembled WGS sequence"/>
</dbReference>
<evidence type="ECO:0000256" key="1">
    <source>
        <dbReference type="SAM" id="MobiDB-lite"/>
    </source>
</evidence>